<name>A0AAD3HHA1_9CHLO</name>
<sequence>PIPYVPLPFPRLRPSSSSSSTSRAVAAGVGREWCHSYDLSKQLGEQGLVARGGALELLDCSCSSTSTFTSLPLSGGSPSATPSPLSRPSPSPPPPCRGPYDTADAHAAGFLASLTPGGAGAPAAAAGGVGRLVIESAGSLAWARAAAATAAGGGGDREGQQDMERLSEQGLMRLLYNVRQRVQQSKCAVLVTVPAGLLSPGCSRRLPHLADSVWQLEGLADDSQLHRLLPDPN</sequence>
<feature type="compositionally biased region" description="Pro residues" evidence="9">
    <location>
        <begin position="1"/>
        <end position="11"/>
    </location>
</feature>
<feature type="compositionally biased region" description="Pro residues" evidence="9">
    <location>
        <begin position="85"/>
        <end position="97"/>
    </location>
</feature>
<evidence type="ECO:0000313" key="11">
    <source>
        <dbReference type="Proteomes" id="UP001054857"/>
    </source>
</evidence>
<dbReference type="PANTHER" id="PTHR12896:SF1">
    <property type="entry name" value="ELONGATOR COMPLEX PROTEIN 4"/>
    <property type="match status" value="1"/>
</dbReference>
<comment type="pathway">
    <text evidence="3">tRNA modification; 5-methoxycarbonylmethyl-2-thiouridine-tRNA biosynthesis.</text>
</comment>
<dbReference type="AlphaFoldDB" id="A0AAD3HHA1"/>
<evidence type="ECO:0000256" key="6">
    <source>
        <dbReference type="ARBA" id="ARBA00022490"/>
    </source>
</evidence>
<feature type="region of interest" description="Disordered" evidence="9">
    <location>
        <begin position="1"/>
        <end position="23"/>
    </location>
</feature>
<proteinExistence type="inferred from homology"/>
<keyword evidence="7" id="KW-0819">tRNA processing</keyword>
<gene>
    <name evidence="10" type="ORF">Agub_g1409</name>
</gene>
<evidence type="ECO:0000256" key="7">
    <source>
        <dbReference type="ARBA" id="ARBA00022694"/>
    </source>
</evidence>
<evidence type="ECO:0000256" key="9">
    <source>
        <dbReference type="SAM" id="MobiDB-lite"/>
    </source>
</evidence>
<comment type="similarity">
    <text evidence="4">Belongs to the ELP4 family.</text>
</comment>
<feature type="non-terminal residue" evidence="10">
    <location>
        <position position="233"/>
    </location>
</feature>
<dbReference type="GO" id="GO:0005737">
    <property type="term" value="C:cytoplasm"/>
    <property type="evidence" value="ECO:0007669"/>
    <property type="project" value="UniProtKB-SubCell"/>
</dbReference>
<evidence type="ECO:0000256" key="4">
    <source>
        <dbReference type="ARBA" id="ARBA00007573"/>
    </source>
</evidence>
<dbReference type="EMBL" id="BMAR01000001">
    <property type="protein sequence ID" value="GFR40792.1"/>
    <property type="molecule type" value="Genomic_DNA"/>
</dbReference>
<dbReference type="Pfam" id="PF05625">
    <property type="entry name" value="PAXNEB"/>
    <property type="match status" value="1"/>
</dbReference>
<dbReference type="GO" id="GO:0002098">
    <property type="term" value="P:tRNA wobble uridine modification"/>
    <property type="evidence" value="ECO:0007669"/>
    <property type="project" value="InterPro"/>
</dbReference>
<evidence type="ECO:0000256" key="1">
    <source>
        <dbReference type="ARBA" id="ARBA00004123"/>
    </source>
</evidence>
<dbReference type="Gene3D" id="3.40.50.300">
    <property type="entry name" value="P-loop containing nucleotide triphosphate hydrolases"/>
    <property type="match status" value="1"/>
</dbReference>
<feature type="compositionally biased region" description="Low complexity" evidence="9">
    <location>
        <begin position="70"/>
        <end position="84"/>
    </location>
</feature>
<reference evidence="10 11" key="1">
    <citation type="journal article" date="2021" name="Sci. Rep.">
        <title>Genome sequencing of the multicellular alga Astrephomene provides insights into convergent evolution of germ-soma differentiation.</title>
        <authorList>
            <person name="Yamashita S."/>
            <person name="Yamamoto K."/>
            <person name="Matsuzaki R."/>
            <person name="Suzuki S."/>
            <person name="Yamaguchi H."/>
            <person name="Hirooka S."/>
            <person name="Minakuchi Y."/>
            <person name="Miyagishima S."/>
            <person name="Kawachi M."/>
            <person name="Toyoda A."/>
            <person name="Nozaki H."/>
        </authorList>
    </citation>
    <scope>NUCLEOTIDE SEQUENCE [LARGE SCALE GENOMIC DNA]</scope>
    <source>
        <strain evidence="10 11">NIES-4017</strain>
    </source>
</reference>
<comment type="caution">
    <text evidence="10">The sequence shown here is derived from an EMBL/GenBank/DDBJ whole genome shotgun (WGS) entry which is preliminary data.</text>
</comment>
<dbReference type="PANTHER" id="PTHR12896">
    <property type="entry name" value="PAX6 NEIGHBOR PROTEIN PAXNEB"/>
    <property type="match status" value="1"/>
</dbReference>
<protein>
    <recommendedName>
        <fullName evidence="5">Elongator complex protein 4</fullName>
    </recommendedName>
</protein>
<keyword evidence="11" id="KW-1185">Reference proteome</keyword>
<dbReference type="InterPro" id="IPR027417">
    <property type="entry name" value="P-loop_NTPase"/>
</dbReference>
<evidence type="ECO:0000256" key="2">
    <source>
        <dbReference type="ARBA" id="ARBA00004496"/>
    </source>
</evidence>
<keyword evidence="8" id="KW-0539">Nucleus</keyword>
<feature type="non-terminal residue" evidence="10">
    <location>
        <position position="1"/>
    </location>
</feature>
<dbReference type="GO" id="GO:0008023">
    <property type="term" value="C:transcription elongation factor complex"/>
    <property type="evidence" value="ECO:0007669"/>
    <property type="project" value="TreeGrafter"/>
</dbReference>
<dbReference type="InterPro" id="IPR008728">
    <property type="entry name" value="Elongator_complex_protein_4"/>
</dbReference>
<evidence type="ECO:0000256" key="8">
    <source>
        <dbReference type="ARBA" id="ARBA00023242"/>
    </source>
</evidence>
<evidence type="ECO:0000313" key="10">
    <source>
        <dbReference type="EMBL" id="GFR40792.1"/>
    </source>
</evidence>
<evidence type="ECO:0000256" key="3">
    <source>
        <dbReference type="ARBA" id="ARBA00005043"/>
    </source>
</evidence>
<feature type="region of interest" description="Disordered" evidence="9">
    <location>
        <begin position="70"/>
        <end position="102"/>
    </location>
</feature>
<dbReference type="Proteomes" id="UP001054857">
    <property type="component" value="Unassembled WGS sequence"/>
</dbReference>
<accession>A0AAD3HHA1</accession>
<dbReference type="GO" id="GO:0033588">
    <property type="term" value="C:elongator holoenzyme complex"/>
    <property type="evidence" value="ECO:0007669"/>
    <property type="project" value="InterPro"/>
</dbReference>
<evidence type="ECO:0000256" key="5">
    <source>
        <dbReference type="ARBA" id="ARBA00020265"/>
    </source>
</evidence>
<comment type="subcellular location">
    <subcellularLocation>
        <location evidence="2">Cytoplasm</location>
    </subcellularLocation>
    <subcellularLocation>
        <location evidence="1">Nucleus</location>
    </subcellularLocation>
</comment>
<organism evidence="10 11">
    <name type="scientific">Astrephomene gubernaculifera</name>
    <dbReference type="NCBI Taxonomy" id="47775"/>
    <lineage>
        <taxon>Eukaryota</taxon>
        <taxon>Viridiplantae</taxon>
        <taxon>Chlorophyta</taxon>
        <taxon>core chlorophytes</taxon>
        <taxon>Chlorophyceae</taxon>
        <taxon>CS clade</taxon>
        <taxon>Chlamydomonadales</taxon>
        <taxon>Astrephomenaceae</taxon>
        <taxon>Astrephomene</taxon>
    </lineage>
</organism>
<keyword evidence="6" id="KW-0963">Cytoplasm</keyword>